<dbReference type="AlphaFoldDB" id="A0A7S9Q7D2"/>
<protein>
    <submittedName>
        <fullName evidence="1">DUF4238 domain-containing protein</fullName>
    </submittedName>
</protein>
<dbReference type="Pfam" id="PF14022">
    <property type="entry name" value="DUF4238"/>
    <property type="match status" value="1"/>
</dbReference>
<dbReference type="InterPro" id="IPR025332">
    <property type="entry name" value="DUF4238"/>
</dbReference>
<sequence>MEGIKKDNHYVPQAYLRRWQTNGQVLTYRLLVPHEKWPDWKGYSPKGIAKLQHLYTYFSGSADSDEMERWLDSDFEQPGLASIEKVVREAQMTAEDWHNLFRFAVAQSVRTPTDLQRFLKRQDETLEALLADSMKGSVAKFQAAKASGVELELPPVIDTSKKLPLKLGRVENSDDSVNIQAKVLNGRKFWIWRIEHILKNTINSIQVPRWTILHAPLGTSWPTTDNPLIRLKVKANGKISLDSGWEVTGTMIFLPLSPKHLLYAQVGQRPPVRGTILGHQEAAFIRTAILNSASRYIFSTDTQDIAECWPRTVSREQYDEENKFWTDWHSKQSEEEAHYPNL</sequence>
<gene>
    <name evidence="1" type="ORF">IZU98_19950</name>
</gene>
<accession>A0A7S9Q7D2</accession>
<proteinExistence type="predicted"/>
<dbReference type="Proteomes" id="UP000594430">
    <property type="component" value="Chromosome"/>
</dbReference>
<dbReference type="RefSeq" id="WP_196110220.1">
    <property type="nucleotide sequence ID" value="NZ_CP064943.1"/>
</dbReference>
<evidence type="ECO:0000313" key="2">
    <source>
        <dbReference type="Proteomes" id="UP000594430"/>
    </source>
</evidence>
<reference evidence="1 2" key="1">
    <citation type="submission" date="2020-11" db="EMBL/GenBank/DDBJ databases">
        <title>Pseudomonas fulva producing VIM-24.</title>
        <authorList>
            <person name="Liu S."/>
        </authorList>
    </citation>
    <scope>NUCLEOTIDE SEQUENCE [LARGE SCALE GENOMIC DNA]</scope>
    <source>
        <strain evidence="1 2">ZDHY414</strain>
    </source>
</reference>
<evidence type="ECO:0000313" key="1">
    <source>
        <dbReference type="EMBL" id="QPH48623.1"/>
    </source>
</evidence>
<dbReference type="EMBL" id="CP064946">
    <property type="protein sequence ID" value="QPH48623.1"/>
    <property type="molecule type" value="Genomic_DNA"/>
</dbReference>
<name>A0A7S9Q7D2_9PSED</name>
<organism evidence="1 2">
    <name type="scientific">Pseudomonas fulva</name>
    <dbReference type="NCBI Taxonomy" id="47880"/>
    <lineage>
        <taxon>Bacteria</taxon>
        <taxon>Pseudomonadati</taxon>
        <taxon>Pseudomonadota</taxon>
        <taxon>Gammaproteobacteria</taxon>
        <taxon>Pseudomonadales</taxon>
        <taxon>Pseudomonadaceae</taxon>
        <taxon>Pseudomonas</taxon>
    </lineage>
</organism>